<dbReference type="CDD" id="cd01428">
    <property type="entry name" value="ADK"/>
    <property type="match status" value="1"/>
</dbReference>
<keyword evidence="6" id="KW-1185">Reference proteome</keyword>
<dbReference type="Proteomes" id="UP000280685">
    <property type="component" value="Chromosome 7"/>
</dbReference>
<keyword evidence="1 4" id="KW-0808">Transferase</keyword>
<dbReference type="InterPro" id="IPR033690">
    <property type="entry name" value="Adenylat_kinase_CS"/>
</dbReference>
<name>A0ABY6SKP6_PODCO</name>
<protein>
    <submittedName>
        <fullName evidence="5">Uridylate kinase</fullName>
    </submittedName>
</protein>
<proteinExistence type="inferred from homology"/>
<dbReference type="Pfam" id="PF00406">
    <property type="entry name" value="ADK"/>
    <property type="match status" value="1"/>
</dbReference>
<evidence type="ECO:0000313" key="6">
    <source>
        <dbReference type="Proteomes" id="UP000280685"/>
    </source>
</evidence>
<sequence>MVPEARRTRDLIFVIGAPGAGKGTLCKMLAEANNVDHLSLGDLLRQTVSSPNADQLIAGCIHRGELLPTHILHELLYHRVAQPVSSTGGRPLLLDGFPRRLDQAREFEAFGPPKLILFFDCPEDLARERVVTRKLGRIGDTVEMFDKRYSEFRESNPPILSHYARPEGRLITIDTSGATEESYQKLQAALGSSEKWAALTSEAPKFPVEWIREMTDDQAHS</sequence>
<dbReference type="SUPFAM" id="SSF52540">
    <property type="entry name" value="P-loop containing nucleoside triphosphate hydrolases"/>
    <property type="match status" value="1"/>
</dbReference>
<dbReference type="HAMAP" id="MF_00235">
    <property type="entry name" value="Adenylate_kinase_Adk"/>
    <property type="match status" value="1"/>
</dbReference>
<dbReference type="Gene3D" id="3.40.50.300">
    <property type="entry name" value="P-loop containing nucleotide triphosphate hydrolases"/>
    <property type="match status" value="1"/>
</dbReference>
<organism evidence="5 6">
    <name type="scientific">Podospora comata</name>
    <dbReference type="NCBI Taxonomy" id="48703"/>
    <lineage>
        <taxon>Eukaryota</taxon>
        <taxon>Fungi</taxon>
        <taxon>Dikarya</taxon>
        <taxon>Ascomycota</taxon>
        <taxon>Pezizomycotina</taxon>
        <taxon>Sordariomycetes</taxon>
        <taxon>Sordariomycetidae</taxon>
        <taxon>Sordariales</taxon>
        <taxon>Podosporaceae</taxon>
        <taxon>Podospora</taxon>
    </lineage>
</organism>
<accession>A0ABY6SKP6</accession>
<reference evidence="5" key="1">
    <citation type="submission" date="2018-02" db="EMBL/GenBank/DDBJ databases">
        <authorList>
            <person name="Silar P."/>
        </authorList>
    </citation>
    <scope>NUCLEOTIDE SEQUENCE [LARGE SCALE GENOMIC DNA]</scope>
    <source>
        <strain evidence="5">T</strain>
    </source>
</reference>
<dbReference type="InterPro" id="IPR000850">
    <property type="entry name" value="Adenylat/UMP-CMP_kin"/>
</dbReference>
<evidence type="ECO:0000256" key="1">
    <source>
        <dbReference type="ARBA" id="ARBA00022679"/>
    </source>
</evidence>
<keyword evidence="3 4" id="KW-0418">Kinase</keyword>
<evidence type="ECO:0000313" key="5">
    <source>
        <dbReference type="EMBL" id="VBB86342.1"/>
    </source>
</evidence>
<dbReference type="PANTHER" id="PTHR23359">
    <property type="entry name" value="NUCLEOTIDE KINASE"/>
    <property type="match status" value="1"/>
</dbReference>
<keyword evidence="2" id="KW-0547">Nucleotide-binding</keyword>
<dbReference type="PRINTS" id="PR00094">
    <property type="entry name" value="ADENYLTKNASE"/>
</dbReference>
<evidence type="ECO:0000256" key="4">
    <source>
        <dbReference type="RuleBase" id="RU003330"/>
    </source>
</evidence>
<dbReference type="EMBL" id="LR026970">
    <property type="protein sequence ID" value="VBB86342.1"/>
    <property type="molecule type" value="Genomic_DNA"/>
</dbReference>
<evidence type="ECO:0000256" key="2">
    <source>
        <dbReference type="ARBA" id="ARBA00022741"/>
    </source>
</evidence>
<dbReference type="InterPro" id="IPR027417">
    <property type="entry name" value="P-loop_NTPase"/>
</dbReference>
<dbReference type="PROSITE" id="PS00113">
    <property type="entry name" value="ADENYLATE_KINASE"/>
    <property type="match status" value="1"/>
</dbReference>
<evidence type="ECO:0000256" key="3">
    <source>
        <dbReference type="ARBA" id="ARBA00022777"/>
    </source>
</evidence>
<gene>
    <name evidence="5" type="ORF">PODCO_703050</name>
</gene>
<comment type="similarity">
    <text evidence="4">Belongs to the adenylate kinase family.</text>
</comment>
<dbReference type="GO" id="GO:0016301">
    <property type="term" value="F:kinase activity"/>
    <property type="evidence" value="ECO:0007669"/>
    <property type="project" value="UniProtKB-KW"/>
</dbReference>